<evidence type="ECO:0000313" key="4">
    <source>
        <dbReference type="Proteomes" id="UP000632828"/>
    </source>
</evidence>
<dbReference type="Pfam" id="PF12836">
    <property type="entry name" value="HHH_3"/>
    <property type="match status" value="1"/>
</dbReference>
<feature type="chain" id="PRO_5035174839" evidence="1">
    <location>
        <begin position="27"/>
        <end position="92"/>
    </location>
</feature>
<feature type="domain" description="Helix-hairpin-helix DNA-binding motif class 1" evidence="2">
    <location>
        <begin position="38"/>
        <end position="57"/>
    </location>
</feature>
<dbReference type="InterPro" id="IPR003583">
    <property type="entry name" value="Hlx-hairpin-Hlx_DNA-bd_motif"/>
</dbReference>
<proteinExistence type="predicted"/>
<dbReference type="GO" id="GO:0006281">
    <property type="term" value="P:DNA repair"/>
    <property type="evidence" value="ECO:0007669"/>
    <property type="project" value="InterPro"/>
</dbReference>
<reference evidence="3" key="1">
    <citation type="submission" date="2020-09" db="EMBL/GenBank/DDBJ databases">
        <title>Pelobacter alkaliphilus sp. nov., a novel anaerobic arsenate-reducing bacterium from terrestrial mud volcano.</title>
        <authorList>
            <person name="Khomyakova M.A."/>
            <person name="Merkel A.Y."/>
            <person name="Slobodkin A.I."/>
        </authorList>
    </citation>
    <scope>NUCLEOTIDE SEQUENCE</scope>
    <source>
        <strain evidence="3">M08fum</strain>
    </source>
</reference>
<dbReference type="InterPro" id="IPR004509">
    <property type="entry name" value="Competence_ComEA_HhH"/>
</dbReference>
<sequence>MVNVKRFFVACLVVFTLCVVGQPAFSLEKININTASVEQLTQLNGVGPATAQKIVDYRQEKKFSSIDELTNVKGVGEKTLAKFRDQLTVEDN</sequence>
<evidence type="ECO:0000259" key="2">
    <source>
        <dbReference type="SMART" id="SM00278"/>
    </source>
</evidence>
<dbReference type="GO" id="GO:0015627">
    <property type="term" value="C:type II protein secretion system complex"/>
    <property type="evidence" value="ECO:0007669"/>
    <property type="project" value="TreeGrafter"/>
</dbReference>
<dbReference type="PANTHER" id="PTHR21180">
    <property type="entry name" value="ENDONUCLEASE/EXONUCLEASE/PHOSPHATASE FAMILY DOMAIN-CONTAINING PROTEIN 1"/>
    <property type="match status" value="1"/>
</dbReference>
<keyword evidence="3" id="KW-0238">DNA-binding</keyword>
<dbReference type="InterPro" id="IPR010994">
    <property type="entry name" value="RuvA_2-like"/>
</dbReference>
<protein>
    <submittedName>
        <fullName evidence="3">ComEA family DNA-binding protein</fullName>
    </submittedName>
</protein>
<dbReference type="AlphaFoldDB" id="A0A8J6UII9"/>
<dbReference type="SMART" id="SM00278">
    <property type="entry name" value="HhH1"/>
    <property type="match status" value="2"/>
</dbReference>
<dbReference type="GO" id="GO:0015628">
    <property type="term" value="P:protein secretion by the type II secretion system"/>
    <property type="evidence" value="ECO:0007669"/>
    <property type="project" value="TreeGrafter"/>
</dbReference>
<evidence type="ECO:0000313" key="3">
    <source>
        <dbReference type="EMBL" id="MBD1401025.1"/>
    </source>
</evidence>
<feature type="signal peptide" evidence="1">
    <location>
        <begin position="1"/>
        <end position="26"/>
    </location>
</feature>
<dbReference type="PANTHER" id="PTHR21180:SF32">
    <property type="entry name" value="ENDONUCLEASE_EXONUCLEASE_PHOSPHATASE FAMILY DOMAIN-CONTAINING PROTEIN 1"/>
    <property type="match status" value="1"/>
</dbReference>
<name>A0A8J6UII9_9BACT</name>
<dbReference type="NCBIfam" id="TIGR00426">
    <property type="entry name" value="competence protein ComEA helix-hairpin-helix repeat region"/>
    <property type="match status" value="1"/>
</dbReference>
<keyword evidence="1" id="KW-0732">Signal</keyword>
<feature type="domain" description="Helix-hairpin-helix DNA-binding motif class 1" evidence="2">
    <location>
        <begin position="67"/>
        <end position="86"/>
    </location>
</feature>
<organism evidence="3 4">
    <name type="scientific">Pelovirga terrestris</name>
    <dbReference type="NCBI Taxonomy" id="2771352"/>
    <lineage>
        <taxon>Bacteria</taxon>
        <taxon>Pseudomonadati</taxon>
        <taxon>Thermodesulfobacteriota</taxon>
        <taxon>Desulfuromonadia</taxon>
        <taxon>Geobacterales</taxon>
        <taxon>Geobacteraceae</taxon>
        <taxon>Pelovirga</taxon>
    </lineage>
</organism>
<accession>A0A8J6UII9</accession>
<dbReference type="Gene3D" id="1.10.150.320">
    <property type="entry name" value="Photosystem II 12 kDa extrinsic protein"/>
    <property type="match status" value="1"/>
</dbReference>
<evidence type="ECO:0000256" key="1">
    <source>
        <dbReference type="SAM" id="SignalP"/>
    </source>
</evidence>
<dbReference type="SUPFAM" id="SSF47781">
    <property type="entry name" value="RuvA domain 2-like"/>
    <property type="match status" value="1"/>
</dbReference>
<dbReference type="Proteomes" id="UP000632828">
    <property type="component" value="Unassembled WGS sequence"/>
</dbReference>
<comment type="caution">
    <text evidence="3">The sequence shown here is derived from an EMBL/GenBank/DDBJ whole genome shotgun (WGS) entry which is preliminary data.</text>
</comment>
<gene>
    <name evidence="3" type="ORF">ICT70_10100</name>
</gene>
<keyword evidence="4" id="KW-1185">Reference proteome</keyword>
<dbReference type="EMBL" id="JACWUN010000010">
    <property type="protein sequence ID" value="MBD1401025.1"/>
    <property type="molecule type" value="Genomic_DNA"/>
</dbReference>
<dbReference type="RefSeq" id="WP_191156165.1">
    <property type="nucleotide sequence ID" value="NZ_JACWUN010000010.1"/>
</dbReference>
<dbReference type="GO" id="GO:0003677">
    <property type="term" value="F:DNA binding"/>
    <property type="evidence" value="ECO:0007669"/>
    <property type="project" value="UniProtKB-KW"/>
</dbReference>
<dbReference type="InterPro" id="IPR051675">
    <property type="entry name" value="Endo/Exo/Phosphatase_dom_1"/>
</dbReference>